<reference evidence="2" key="1">
    <citation type="submission" date="2021-12" db="EMBL/GenBank/DDBJ databases">
        <authorList>
            <person name="King R."/>
        </authorList>
    </citation>
    <scope>NUCLEOTIDE SEQUENCE</scope>
</reference>
<name>A0A9N9QUW8_9NEOP</name>
<evidence type="ECO:0000259" key="1">
    <source>
        <dbReference type="Pfam" id="PF00078"/>
    </source>
</evidence>
<accession>A0A9N9QUW8</accession>
<evidence type="ECO:0000313" key="2">
    <source>
        <dbReference type="EMBL" id="CAG9783827.1"/>
    </source>
</evidence>
<gene>
    <name evidence="2" type="ORF">DIATSA_LOCUS1969</name>
</gene>
<dbReference type="Proteomes" id="UP001153714">
    <property type="component" value="Chromosome 11"/>
</dbReference>
<dbReference type="PANTHER" id="PTHR33481">
    <property type="entry name" value="REVERSE TRANSCRIPTASE"/>
    <property type="match status" value="1"/>
</dbReference>
<evidence type="ECO:0000313" key="3">
    <source>
        <dbReference type="Proteomes" id="UP001153714"/>
    </source>
</evidence>
<dbReference type="AlphaFoldDB" id="A0A9N9QUW8"/>
<protein>
    <recommendedName>
        <fullName evidence="1">Reverse transcriptase domain-containing protein</fullName>
    </recommendedName>
</protein>
<dbReference type="SUPFAM" id="SSF56672">
    <property type="entry name" value="DNA/RNA polymerases"/>
    <property type="match status" value="1"/>
</dbReference>
<reference evidence="2" key="2">
    <citation type="submission" date="2022-10" db="EMBL/GenBank/DDBJ databases">
        <authorList>
            <consortium name="ENA_rothamsted_submissions"/>
            <consortium name="culmorum"/>
            <person name="King R."/>
        </authorList>
    </citation>
    <scope>NUCLEOTIDE SEQUENCE</scope>
</reference>
<dbReference type="EMBL" id="OU893342">
    <property type="protein sequence ID" value="CAG9783827.1"/>
    <property type="molecule type" value="Genomic_DNA"/>
</dbReference>
<keyword evidence="3" id="KW-1185">Reference proteome</keyword>
<feature type="domain" description="Reverse transcriptase" evidence="1">
    <location>
        <begin position="27"/>
        <end position="144"/>
    </location>
</feature>
<organism evidence="2 3">
    <name type="scientific">Diatraea saccharalis</name>
    <name type="common">sugarcane borer</name>
    <dbReference type="NCBI Taxonomy" id="40085"/>
    <lineage>
        <taxon>Eukaryota</taxon>
        <taxon>Metazoa</taxon>
        <taxon>Ecdysozoa</taxon>
        <taxon>Arthropoda</taxon>
        <taxon>Hexapoda</taxon>
        <taxon>Insecta</taxon>
        <taxon>Pterygota</taxon>
        <taxon>Neoptera</taxon>
        <taxon>Endopterygota</taxon>
        <taxon>Lepidoptera</taxon>
        <taxon>Glossata</taxon>
        <taxon>Ditrysia</taxon>
        <taxon>Pyraloidea</taxon>
        <taxon>Crambidae</taxon>
        <taxon>Crambinae</taxon>
        <taxon>Diatraea</taxon>
    </lineage>
</organism>
<dbReference type="InterPro" id="IPR000477">
    <property type="entry name" value="RT_dom"/>
</dbReference>
<dbReference type="Pfam" id="PF00078">
    <property type="entry name" value="RVT_1"/>
    <property type="match status" value="1"/>
</dbReference>
<dbReference type="InterPro" id="IPR043502">
    <property type="entry name" value="DNA/RNA_pol_sf"/>
</dbReference>
<dbReference type="PANTHER" id="PTHR33481:SF1">
    <property type="entry name" value="ENDONUCLEASE_EXONUCLEASE_PHOSPHATASE DOMAIN-CONTAINING PROTEIN-RELATED"/>
    <property type="match status" value="1"/>
</dbReference>
<dbReference type="OrthoDB" id="2107370at2759"/>
<sequence>MDFDDGIIAGDSGAGVEAHPHLIMESIINRQLLRYLEDHQLLNDQQYGFRSGRSAGDLLVYLTHNWATAIETKGEALAVNLDIAKAFDRVWHKTLLSKLPSYGLPAKLCAWVTSFLTDRSIKVIIDGECPDLPSINAGVPQGSMTARRTPPISVVLIFLGKASLRAGINLCLILNLRLRKSLTGVDLIWSVCAFTAKKAPFVVSPCFQNIPLTVSANIEILGVDISSEVQFRGHLEDKAKLASKKFGVLNRSRQYFTPAHRLQLYKAQVRPHMEYCSHLWAGAPQY</sequence>
<proteinExistence type="predicted"/>
<dbReference type="GO" id="GO:0071897">
    <property type="term" value="P:DNA biosynthetic process"/>
    <property type="evidence" value="ECO:0007669"/>
    <property type="project" value="UniProtKB-ARBA"/>
</dbReference>